<name>A0A7W4NS84_9PROT</name>
<comment type="caution">
    <text evidence="7">The sequence shown here is derived from an EMBL/GenBank/DDBJ whole genome shotgun (WGS) entry which is preliminary data.</text>
</comment>
<dbReference type="EMBL" id="JABEQJ010000026">
    <property type="protein sequence ID" value="MBB2161833.1"/>
    <property type="molecule type" value="Genomic_DNA"/>
</dbReference>
<keyword evidence="2" id="KW-0805">Transcription regulation</keyword>
<dbReference type="SUPFAM" id="SSF88659">
    <property type="entry name" value="Sigma3 and sigma4 domains of RNA polymerase sigma factors"/>
    <property type="match status" value="1"/>
</dbReference>
<evidence type="ECO:0000256" key="2">
    <source>
        <dbReference type="ARBA" id="ARBA00023015"/>
    </source>
</evidence>
<evidence type="ECO:0000259" key="5">
    <source>
        <dbReference type="Pfam" id="PF04542"/>
    </source>
</evidence>
<evidence type="ECO:0000313" key="8">
    <source>
        <dbReference type="Proteomes" id="UP000589085"/>
    </source>
</evidence>
<accession>A0A7W4NS84</accession>
<dbReference type="Pfam" id="PF04542">
    <property type="entry name" value="Sigma70_r2"/>
    <property type="match status" value="1"/>
</dbReference>
<keyword evidence="4" id="KW-0804">Transcription</keyword>
<dbReference type="GO" id="GO:0006352">
    <property type="term" value="P:DNA-templated transcription initiation"/>
    <property type="evidence" value="ECO:0007669"/>
    <property type="project" value="InterPro"/>
</dbReference>
<dbReference type="InterPro" id="IPR013324">
    <property type="entry name" value="RNA_pol_sigma_r3/r4-like"/>
</dbReference>
<feature type="domain" description="RNA polymerase sigma factor 70 region 4 type 2" evidence="6">
    <location>
        <begin position="123"/>
        <end position="174"/>
    </location>
</feature>
<dbReference type="Gene3D" id="1.10.10.10">
    <property type="entry name" value="Winged helix-like DNA-binding domain superfamily/Winged helix DNA-binding domain"/>
    <property type="match status" value="1"/>
</dbReference>
<evidence type="ECO:0000256" key="4">
    <source>
        <dbReference type="ARBA" id="ARBA00023163"/>
    </source>
</evidence>
<evidence type="ECO:0000256" key="1">
    <source>
        <dbReference type="ARBA" id="ARBA00010641"/>
    </source>
</evidence>
<dbReference type="NCBIfam" id="TIGR02937">
    <property type="entry name" value="sigma70-ECF"/>
    <property type="match status" value="1"/>
</dbReference>
<dbReference type="PANTHER" id="PTHR43133:SF63">
    <property type="entry name" value="RNA POLYMERASE SIGMA FACTOR FECI-RELATED"/>
    <property type="match status" value="1"/>
</dbReference>
<evidence type="ECO:0000256" key="3">
    <source>
        <dbReference type="ARBA" id="ARBA00023082"/>
    </source>
</evidence>
<dbReference type="PANTHER" id="PTHR43133">
    <property type="entry name" value="RNA POLYMERASE ECF-TYPE SIGMA FACTO"/>
    <property type="match status" value="1"/>
</dbReference>
<protein>
    <submittedName>
        <fullName evidence="7">RNA polymerase sigma factor</fullName>
    </submittedName>
</protein>
<comment type="similarity">
    <text evidence="1">Belongs to the sigma-70 factor family. ECF subfamily.</text>
</comment>
<dbReference type="InterPro" id="IPR039425">
    <property type="entry name" value="RNA_pol_sigma-70-like"/>
</dbReference>
<dbReference type="InterPro" id="IPR007627">
    <property type="entry name" value="RNA_pol_sigma70_r2"/>
</dbReference>
<organism evidence="7 8">
    <name type="scientific">Gluconacetobacter sacchari</name>
    <dbReference type="NCBI Taxonomy" id="92759"/>
    <lineage>
        <taxon>Bacteria</taxon>
        <taxon>Pseudomonadati</taxon>
        <taxon>Pseudomonadota</taxon>
        <taxon>Alphaproteobacteria</taxon>
        <taxon>Acetobacterales</taxon>
        <taxon>Acetobacteraceae</taxon>
        <taxon>Gluconacetobacter</taxon>
    </lineage>
</organism>
<dbReference type="Pfam" id="PF08281">
    <property type="entry name" value="Sigma70_r4_2"/>
    <property type="match status" value="1"/>
</dbReference>
<evidence type="ECO:0000313" key="7">
    <source>
        <dbReference type="EMBL" id="MBB2161833.1"/>
    </source>
</evidence>
<dbReference type="Gene3D" id="1.10.1740.10">
    <property type="match status" value="1"/>
</dbReference>
<sequence length="181" mass="20242">MASDCAREVEPLEKAGSVASLYAAHQRALLHYAGRLVRDRSTAEDIVQEAWLRFAHAAVDARPIDPMRYLYRIIRNLSIDNGRHAAREQELFEPESYGEWSAAATDGAVATERLVGDRAALDIVKTVMDAMPERMRIAFEMHRLGGCKLREIATTLGISLPMAHVLVSEAVARCREQVEWP</sequence>
<dbReference type="InterPro" id="IPR036388">
    <property type="entry name" value="WH-like_DNA-bd_sf"/>
</dbReference>
<keyword evidence="3" id="KW-0731">Sigma factor</keyword>
<dbReference type="InterPro" id="IPR013325">
    <property type="entry name" value="RNA_pol_sigma_r2"/>
</dbReference>
<gene>
    <name evidence="7" type="ORF">HLH48_16945</name>
</gene>
<reference evidence="7 8" key="1">
    <citation type="submission" date="2020-04" db="EMBL/GenBank/DDBJ databases">
        <title>Description of novel Gluconacetobacter.</title>
        <authorList>
            <person name="Sombolestani A."/>
        </authorList>
    </citation>
    <scope>NUCLEOTIDE SEQUENCE [LARGE SCALE GENOMIC DNA]</scope>
    <source>
        <strain evidence="7 8">LMG 19747</strain>
    </source>
</reference>
<dbReference type="AlphaFoldDB" id="A0A7W4NS84"/>
<dbReference type="InterPro" id="IPR014284">
    <property type="entry name" value="RNA_pol_sigma-70_dom"/>
</dbReference>
<dbReference type="SUPFAM" id="SSF88946">
    <property type="entry name" value="Sigma2 domain of RNA polymerase sigma factors"/>
    <property type="match status" value="1"/>
</dbReference>
<proteinExistence type="inferred from homology"/>
<dbReference type="GO" id="GO:0016987">
    <property type="term" value="F:sigma factor activity"/>
    <property type="evidence" value="ECO:0007669"/>
    <property type="project" value="UniProtKB-KW"/>
</dbReference>
<evidence type="ECO:0000259" key="6">
    <source>
        <dbReference type="Pfam" id="PF08281"/>
    </source>
</evidence>
<dbReference type="Proteomes" id="UP000589085">
    <property type="component" value="Unassembled WGS sequence"/>
</dbReference>
<dbReference type="InterPro" id="IPR013249">
    <property type="entry name" value="RNA_pol_sigma70_r4_t2"/>
</dbReference>
<dbReference type="GO" id="GO:0003677">
    <property type="term" value="F:DNA binding"/>
    <property type="evidence" value="ECO:0007669"/>
    <property type="project" value="InterPro"/>
</dbReference>
<feature type="domain" description="RNA polymerase sigma-70 region 2" evidence="5">
    <location>
        <begin position="21"/>
        <end position="87"/>
    </location>
</feature>